<dbReference type="InterPro" id="IPR000887">
    <property type="entry name" value="Aldlse_KDPG_KHG"/>
</dbReference>
<name>A0A1J6WX38_9BACI</name>
<organism evidence="6 7">
    <name type="scientific">Rossellomorea aquimaris</name>
    <dbReference type="NCBI Taxonomy" id="189382"/>
    <lineage>
        <taxon>Bacteria</taxon>
        <taxon>Bacillati</taxon>
        <taxon>Bacillota</taxon>
        <taxon>Bacilli</taxon>
        <taxon>Bacillales</taxon>
        <taxon>Bacillaceae</taxon>
        <taxon>Rossellomorea</taxon>
    </lineage>
</organism>
<gene>
    <name evidence="6" type="ORF">BHE18_15070</name>
</gene>
<dbReference type="CDD" id="cd00452">
    <property type="entry name" value="KDPG_aldolase"/>
    <property type="match status" value="1"/>
</dbReference>
<comment type="pathway">
    <text evidence="1">Carbohydrate acid metabolism.</text>
</comment>
<evidence type="ECO:0000313" key="6">
    <source>
        <dbReference type="EMBL" id="OIU72747.1"/>
    </source>
</evidence>
<comment type="caution">
    <text evidence="6">The sequence shown here is derived from an EMBL/GenBank/DDBJ whole genome shotgun (WGS) entry which is preliminary data.</text>
</comment>
<sequence>MNPVEFIKKEVLVAVIREANPQTIVPIANALYEGGVKVIEITAETPKFTRLIEMAREELDGRVLTGAGTVLDPETARAAIMAGSEFIVSPSFNPETVRMTKRYGIPSIPGALTPTEILTAYELGADMIKVFPANTFGPGYVKNIHGPFPTIPLMVTGGINLDNIEEYIEAGALAVGLGSNLVNTKQLHHEEDFQRLTQKAREYARIVQKVKDVQPI</sequence>
<evidence type="ECO:0000313" key="7">
    <source>
        <dbReference type="Proteomes" id="UP000182062"/>
    </source>
</evidence>
<protein>
    <submittedName>
        <fullName evidence="6">2-dehydro-3-deoxyphosphogluconate aldolase</fullName>
    </submittedName>
</protein>
<keyword evidence="4" id="KW-0456">Lyase</keyword>
<evidence type="ECO:0000256" key="1">
    <source>
        <dbReference type="ARBA" id="ARBA00004761"/>
    </source>
</evidence>
<dbReference type="GO" id="GO:0016829">
    <property type="term" value="F:lyase activity"/>
    <property type="evidence" value="ECO:0007669"/>
    <property type="project" value="UniProtKB-KW"/>
</dbReference>
<evidence type="ECO:0000256" key="3">
    <source>
        <dbReference type="ARBA" id="ARBA00011233"/>
    </source>
</evidence>
<keyword evidence="5" id="KW-0119">Carbohydrate metabolism</keyword>
<evidence type="ECO:0000256" key="5">
    <source>
        <dbReference type="ARBA" id="ARBA00023277"/>
    </source>
</evidence>
<comment type="subunit">
    <text evidence="3">Homotrimer.</text>
</comment>
<evidence type="ECO:0000256" key="2">
    <source>
        <dbReference type="ARBA" id="ARBA00006906"/>
    </source>
</evidence>
<comment type="similarity">
    <text evidence="2">Belongs to the KHG/KDPG aldolase family.</text>
</comment>
<dbReference type="NCBIfam" id="TIGR01182">
    <property type="entry name" value="eda"/>
    <property type="match status" value="1"/>
</dbReference>
<proteinExistence type="inferred from homology"/>
<dbReference type="PANTHER" id="PTHR30246:SF1">
    <property type="entry name" value="2-DEHYDRO-3-DEOXY-6-PHOSPHOGALACTONATE ALDOLASE-RELATED"/>
    <property type="match status" value="1"/>
</dbReference>
<dbReference type="Pfam" id="PF01081">
    <property type="entry name" value="Aldolase"/>
    <property type="match status" value="1"/>
</dbReference>
<dbReference type="InterPro" id="IPR013785">
    <property type="entry name" value="Aldolase_TIM"/>
</dbReference>
<dbReference type="AlphaFoldDB" id="A0A1J6WX38"/>
<keyword evidence="7" id="KW-1185">Reference proteome</keyword>
<dbReference type="PANTHER" id="PTHR30246">
    <property type="entry name" value="2-KETO-3-DEOXY-6-PHOSPHOGLUCONATE ALDOLASE"/>
    <property type="match status" value="1"/>
</dbReference>
<dbReference type="EMBL" id="MINN01000072">
    <property type="protein sequence ID" value="OIU72747.1"/>
    <property type="molecule type" value="Genomic_DNA"/>
</dbReference>
<dbReference type="Proteomes" id="UP000182062">
    <property type="component" value="Unassembled WGS sequence"/>
</dbReference>
<dbReference type="Gene3D" id="3.20.20.70">
    <property type="entry name" value="Aldolase class I"/>
    <property type="match status" value="1"/>
</dbReference>
<accession>A0A1J6WX38</accession>
<dbReference type="SUPFAM" id="SSF51569">
    <property type="entry name" value="Aldolase"/>
    <property type="match status" value="1"/>
</dbReference>
<evidence type="ECO:0000256" key="4">
    <source>
        <dbReference type="ARBA" id="ARBA00023239"/>
    </source>
</evidence>
<dbReference type="RefSeq" id="WP_071617276.1">
    <property type="nucleotide sequence ID" value="NZ_MINN01000072.1"/>
</dbReference>
<reference evidence="6 7" key="1">
    <citation type="submission" date="2016-09" db="EMBL/GenBank/DDBJ databases">
        <title>Bacillus aquimaris SAMM genome sequence reveals colonization and biosurfactant production capacities.</title>
        <authorList>
            <person name="Waghmode S.R."/>
            <person name="Suryavanshi M.V."/>
        </authorList>
    </citation>
    <scope>NUCLEOTIDE SEQUENCE [LARGE SCALE GENOMIC DNA]</scope>
    <source>
        <strain evidence="6 7">SAMM</strain>
    </source>
</reference>